<dbReference type="RefSeq" id="WP_246117574.1">
    <property type="nucleotide sequence ID" value="NZ_BJWG01000015.1"/>
</dbReference>
<evidence type="ECO:0008006" key="3">
    <source>
        <dbReference type="Google" id="ProtNLM"/>
    </source>
</evidence>
<comment type="caution">
    <text evidence="1">The sequence shown here is derived from an EMBL/GenBank/DDBJ whole genome shotgun (WGS) entry which is preliminary data.</text>
</comment>
<dbReference type="Pfam" id="PF10604">
    <property type="entry name" value="Polyketide_cyc2"/>
    <property type="match status" value="1"/>
</dbReference>
<gene>
    <name evidence="1" type="ORF">CCO02nite_28720</name>
</gene>
<dbReference type="AlphaFoldDB" id="A0A511JE06"/>
<name>A0A511JE06_9CELL</name>
<proteinExistence type="predicted"/>
<organism evidence="1 2">
    <name type="scientific">Cellulomonas composti</name>
    <dbReference type="NCBI Taxonomy" id="266130"/>
    <lineage>
        <taxon>Bacteria</taxon>
        <taxon>Bacillati</taxon>
        <taxon>Actinomycetota</taxon>
        <taxon>Actinomycetes</taxon>
        <taxon>Micrococcales</taxon>
        <taxon>Cellulomonadaceae</taxon>
        <taxon>Cellulomonas</taxon>
    </lineage>
</organism>
<dbReference type="EMBL" id="BJWG01000015">
    <property type="protein sequence ID" value="GEL96214.1"/>
    <property type="molecule type" value="Genomic_DNA"/>
</dbReference>
<keyword evidence="2" id="KW-1185">Reference proteome</keyword>
<dbReference type="Proteomes" id="UP000321720">
    <property type="component" value="Unassembled WGS sequence"/>
</dbReference>
<protein>
    <recommendedName>
        <fullName evidence="3">Polyketide cyclase</fullName>
    </recommendedName>
</protein>
<dbReference type="Gene3D" id="3.30.530.20">
    <property type="match status" value="1"/>
</dbReference>
<reference evidence="1 2" key="1">
    <citation type="submission" date="2019-07" db="EMBL/GenBank/DDBJ databases">
        <title>Whole genome shotgun sequence of Cellulomonas composti NBRC 100758.</title>
        <authorList>
            <person name="Hosoyama A."/>
            <person name="Uohara A."/>
            <person name="Ohji S."/>
            <person name="Ichikawa N."/>
        </authorList>
    </citation>
    <scope>NUCLEOTIDE SEQUENCE [LARGE SCALE GENOMIC DNA]</scope>
    <source>
        <strain evidence="1 2">NBRC 100758</strain>
    </source>
</reference>
<evidence type="ECO:0000313" key="2">
    <source>
        <dbReference type="Proteomes" id="UP000321720"/>
    </source>
</evidence>
<dbReference type="SUPFAM" id="SSF55961">
    <property type="entry name" value="Bet v1-like"/>
    <property type="match status" value="1"/>
</dbReference>
<dbReference type="InterPro" id="IPR023393">
    <property type="entry name" value="START-like_dom_sf"/>
</dbReference>
<sequence>MSRWILPAPPARCWAVLADPAMSWPSWWPGVQALRVAPQPGPVGSSGSLSFRAPGGYRLRLDLFVVAADPPRTVTIAADGDLRGHARAALDADGSGGTSVDVEWDVEVARGWMRATVPVLRPAFRASHAAVMRAGCDGLTAYLLRTADDAPAVTDTDTERH</sequence>
<evidence type="ECO:0000313" key="1">
    <source>
        <dbReference type="EMBL" id="GEL96214.1"/>
    </source>
</evidence>
<dbReference type="InterPro" id="IPR019587">
    <property type="entry name" value="Polyketide_cyclase/dehydratase"/>
</dbReference>
<accession>A0A511JE06</accession>